<dbReference type="AlphaFoldDB" id="A0A437AM64"/>
<feature type="domain" description="C3H1-type" evidence="6">
    <location>
        <begin position="67"/>
        <end position="95"/>
    </location>
</feature>
<dbReference type="GO" id="GO:0003729">
    <property type="term" value="F:mRNA binding"/>
    <property type="evidence" value="ECO:0007669"/>
    <property type="project" value="InterPro"/>
</dbReference>
<evidence type="ECO:0000256" key="1">
    <source>
        <dbReference type="ARBA" id="ARBA00022723"/>
    </source>
</evidence>
<keyword evidence="8" id="KW-1185">Reference proteome</keyword>
<keyword evidence="2" id="KW-0677">Repeat</keyword>
<feature type="zinc finger region" description="C3H1-type" evidence="5">
    <location>
        <begin position="29"/>
        <end position="57"/>
    </location>
</feature>
<evidence type="ECO:0000256" key="5">
    <source>
        <dbReference type="PROSITE-ProRule" id="PRU00723"/>
    </source>
</evidence>
<dbReference type="OrthoDB" id="410307at2759"/>
<accession>A0A437AM64</accession>
<dbReference type="Pfam" id="PF00642">
    <property type="entry name" value="zf-CCCH"/>
    <property type="match status" value="2"/>
</dbReference>
<evidence type="ECO:0000313" key="7">
    <source>
        <dbReference type="EMBL" id="RVD92234.1"/>
    </source>
</evidence>
<evidence type="ECO:0000259" key="6">
    <source>
        <dbReference type="PROSITE" id="PS50103"/>
    </source>
</evidence>
<dbReference type="STRING" id="291195.A0A437AM64"/>
<dbReference type="InterPro" id="IPR045877">
    <property type="entry name" value="ZFP36-like"/>
</dbReference>
<dbReference type="PANTHER" id="PTHR12547:SF18">
    <property type="entry name" value="PROTEIN TIS11"/>
    <property type="match status" value="1"/>
</dbReference>
<comment type="caution">
    <text evidence="7">The sequence shown here is derived from an EMBL/GenBank/DDBJ whole genome shotgun (WGS) entry which is preliminary data.</text>
</comment>
<dbReference type="EMBL" id="RCSS01000268">
    <property type="protein sequence ID" value="RVD92234.1"/>
    <property type="molecule type" value="Genomic_DNA"/>
</dbReference>
<keyword evidence="1 5" id="KW-0479">Metal-binding</keyword>
<name>A0A437AM64_9MICR</name>
<dbReference type="GO" id="GO:0008270">
    <property type="term" value="F:zinc ion binding"/>
    <property type="evidence" value="ECO:0007669"/>
    <property type="project" value="UniProtKB-KW"/>
</dbReference>
<dbReference type="SMART" id="SM00356">
    <property type="entry name" value="ZnF_C3H1"/>
    <property type="match status" value="2"/>
</dbReference>
<dbReference type="InterPro" id="IPR036855">
    <property type="entry name" value="Znf_CCCH_sf"/>
</dbReference>
<dbReference type="Gene3D" id="4.10.1000.10">
    <property type="entry name" value="Zinc finger, CCCH-type"/>
    <property type="match status" value="2"/>
</dbReference>
<feature type="domain" description="C3H1-type" evidence="6">
    <location>
        <begin position="29"/>
        <end position="57"/>
    </location>
</feature>
<dbReference type="InterPro" id="IPR000571">
    <property type="entry name" value="Znf_CCCH"/>
</dbReference>
<dbReference type="PROSITE" id="PS50103">
    <property type="entry name" value="ZF_C3H1"/>
    <property type="match status" value="2"/>
</dbReference>
<gene>
    <name evidence="7" type="ORF">TUBRATIS_12680</name>
</gene>
<keyword evidence="3 5" id="KW-0863">Zinc-finger</keyword>
<proteinExistence type="predicted"/>
<evidence type="ECO:0000313" key="8">
    <source>
        <dbReference type="Proteomes" id="UP000282876"/>
    </source>
</evidence>
<dbReference type="FunFam" id="4.10.1000.10:FF:000001">
    <property type="entry name" value="zinc finger CCCH domain-containing protein 15-like"/>
    <property type="match status" value="1"/>
</dbReference>
<evidence type="ECO:0000256" key="2">
    <source>
        <dbReference type="ARBA" id="ARBA00022737"/>
    </source>
</evidence>
<keyword evidence="4 5" id="KW-0862">Zinc</keyword>
<protein>
    <submittedName>
        <fullName evidence="7">Ccch-type zn-finger</fullName>
    </submittedName>
</protein>
<feature type="zinc finger region" description="C3H1-type" evidence="5">
    <location>
        <begin position="67"/>
        <end position="95"/>
    </location>
</feature>
<evidence type="ECO:0000256" key="3">
    <source>
        <dbReference type="ARBA" id="ARBA00022771"/>
    </source>
</evidence>
<organism evidence="7 8">
    <name type="scientific">Tubulinosema ratisbonensis</name>
    <dbReference type="NCBI Taxonomy" id="291195"/>
    <lineage>
        <taxon>Eukaryota</taxon>
        <taxon>Fungi</taxon>
        <taxon>Fungi incertae sedis</taxon>
        <taxon>Microsporidia</taxon>
        <taxon>Tubulinosematoidea</taxon>
        <taxon>Tubulinosematidae</taxon>
        <taxon>Tubulinosema</taxon>
    </lineage>
</organism>
<dbReference type="SUPFAM" id="SSF90229">
    <property type="entry name" value="CCCH zinc finger"/>
    <property type="match status" value="2"/>
</dbReference>
<sequence>MELPGGLTTNHFTKPVKESKEEIDLKNKMYKTELCSNFSSQGFCKYGVKCQFAHSISELRDAERHPKYKTEKCKNFLKEGTCRYGRRCCFKHISEETGKEVEDPLIQEFMNLEKLEPLPDPLENAMISEKITLNTCTDEEESTSSGGNIWDDSPIFLVQLRHIKYYEMSKHFKAPGEPCLPFYK</sequence>
<dbReference type="Proteomes" id="UP000282876">
    <property type="component" value="Unassembled WGS sequence"/>
</dbReference>
<dbReference type="VEuPathDB" id="MicrosporidiaDB:TUBRATIS_12680"/>
<evidence type="ECO:0000256" key="4">
    <source>
        <dbReference type="ARBA" id="ARBA00022833"/>
    </source>
</evidence>
<dbReference type="PANTHER" id="PTHR12547">
    <property type="entry name" value="CCCH ZINC FINGER/TIS11-RELATED"/>
    <property type="match status" value="1"/>
</dbReference>
<reference evidence="7 8" key="1">
    <citation type="submission" date="2018-10" db="EMBL/GenBank/DDBJ databases">
        <title>Draft genome sequence of the microsporidian Tubulinosema ratisbonensis.</title>
        <authorList>
            <person name="Polonais V."/>
            <person name="Peyretaillade E."/>
            <person name="Niehus S."/>
            <person name="Wawrzyniak I."/>
            <person name="Franchet A."/>
            <person name="Gaspin C."/>
            <person name="Reichstadt M."/>
            <person name="Belser C."/>
            <person name="Labadie K."/>
            <person name="Delbac F."/>
            <person name="Ferrandon D."/>
        </authorList>
    </citation>
    <scope>NUCLEOTIDE SEQUENCE [LARGE SCALE GENOMIC DNA]</scope>
    <source>
        <strain evidence="7 8">Franzen</strain>
    </source>
</reference>